<accession>Q08Q22</accession>
<dbReference type="EMBL" id="AAMD01000224">
    <property type="protein sequence ID" value="EAU62587.1"/>
    <property type="molecule type" value="Genomic_DNA"/>
</dbReference>
<dbReference type="InterPro" id="IPR011990">
    <property type="entry name" value="TPR-like_helical_dom_sf"/>
</dbReference>
<dbReference type="Pfam" id="PF13428">
    <property type="entry name" value="TPR_14"/>
    <property type="match status" value="1"/>
</dbReference>
<dbReference type="PROSITE" id="PS50005">
    <property type="entry name" value="TPR"/>
    <property type="match status" value="1"/>
</dbReference>
<organism evidence="2 3">
    <name type="scientific">Stigmatella aurantiaca (strain DW4/3-1)</name>
    <dbReference type="NCBI Taxonomy" id="378806"/>
    <lineage>
        <taxon>Bacteria</taxon>
        <taxon>Pseudomonadati</taxon>
        <taxon>Myxococcota</taxon>
        <taxon>Myxococcia</taxon>
        <taxon>Myxococcales</taxon>
        <taxon>Cystobacterineae</taxon>
        <taxon>Archangiaceae</taxon>
        <taxon>Stigmatella</taxon>
    </lineage>
</organism>
<protein>
    <submittedName>
        <fullName evidence="2">Tetratricopeptide repeat domain protein</fullName>
    </submittedName>
</protein>
<dbReference type="SUPFAM" id="SSF48452">
    <property type="entry name" value="TPR-like"/>
    <property type="match status" value="1"/>
</dbReference>
<keyword evidence="1" id="KW-0802">TPR repeat</keyword>
<dbReference type="Proteomes" id="UP000032702">
    <property type="component" value="Unassembled WGS sequence"/>
</dbReference>
<evidence type="ECO:0000256" key="1">
    <source>
        <dbReference type="PROSITE-ProRule" id="PRU00339"/>
    </source>
</evidence>
<dbReference type="InterPro" id="IPR019734">
    <property type="entry name" value="TPR_rpt"/>
</dbReference>
<dbReference type="AlphaFoldDB" id="Q08Q22"/>
<evidence type="ECO:0000313" key="3">
    <source>
        <dbReference type="Proteomes" id="UP000032702"/>
    </source>
</evidence>
<sequence>MVQTEDNPVRGFVPYGNLAPAMTLEARAEMQARAERALRRGELAEAVGLYETLVRECPSDEALSQRLALLRESLQPMELQALRKAPAAPPEERLTLGPSSPIQEGERLFALGDYAGAAAAYRRALQQRPDSELIQERLMELFQLARVTPGPSPTDRALPKETEPLLQALLDRLASRRRLKRG</sequence>
<name>Q08Q22_STIAD</name>
<feature type="repeat" description="TPR" evidence="1">
    <location>
        <begin position="98"/>
        <end position="131"/>
    </location>
</feature>
<comment type="caution">
    <text evidence="2">The sequence shown here is derived from an EMBL/GenBank/DDBJ whole genome shotgun (WGS) entry which is preliminary data.</text>
</comment>
<evidence type="ECO:0000313" key="2">
    <source>
        <dbReference type="EMBL" id="EAU62587.1"/>
    </source>
</evidence>
<proteinExistence type="predicted"/>
<gene>
    <name evidence="2" type="ORF">STIAU_6715</name>
</gene>
<dbReference type="Gene3D" id="1.25.40.10">
    <property type="entry name" value="Tetratricopeptide repeat domain"/>
    <property type="match status" value="1"/>
</dbReference>
<reference evidence="2 3" key="1">
    <citation type="submission" date="2006-04" db="EMBL/GenBank/DDBJ databases">
        <authorList>
            <person name="Nierman W.C."/>
        </authorList>
    </citation>
    <scope>NUCLEOTIDE SEQUENCE [LARGE SCALE GENOMIC DNA]</scope>
    <source>
        <strain evidence="2 3">DW4/3-1</strain>
    </source>
</reference>